<name>A0A7S0AHA0_9DINO</name>
<dbReference type="GO" id="GO:0003873">
    <property type="term" value="F:6-phosphofructo-2-kinase activity"/>
    <property type="evidence" value="ECO:0007669"/>
    <property type="project" value="InterPro"/>
</dbReference>
<protein>
    <recommendedName>
        <fullName evidence="3">6-phosphofructo-2-kinase domain-containing protein</fullName>
    </recommendedName>
</protein>
<dbReference type="InterPro" id="IPR013078">
    <property type="entry name" value="His_Pase_superF_clade-1"/>
</dbReference>
<gene>
    <name evidence="4" type="ORF">PBAH0796_LOCUS16167</name>
</gene>
<reference evidence="4" key="1">
    <citation type="submission" date="2021-01" db="EMBL/GenBank/DDBJ databases">
        <authorList>
            <person name="Corre E."/>
            <person name="Pelletier E."/>
            <person name="Niang G."/>
            <person name="Scheremetjew M."/>
            <person name="Finn R."/>
            <person name="Kale V."/>
            <person name="Holt S."/>
            <person name="Cochrane G."/>
            <person name="Meng A."/>
            <person name="Brown T."/>
            <person name="Cohen L."/>
        </authorList>
    </citation>
    <scope>NUCLEOTIDE SEQUENCE</scope>
    <source>
        <strain evidence="4">Pbaha01</strain>
    </source>
</reference>
<dbReference type="PANTHER" id="PTHR10606:SF49">
    <property type="entry name" value="6-PHOSPHOFRUCTO-2-KINASE DOMAIN-CONTAINING PROTEIN"/>
    <property type="match status" value="1"/>
</dbReference>
<dbReference type="GO" id="GO:0006000">
    <property type="term" value="P:fructose metabolic process"/>
    <property type="evidence" value="ECO:0007669"/>
    <property type="project" value="InterPro"/>
</dbReference>
<dbReference type="SUPFAM" id="SSF53254">
    <property type="entry name" value="Phosphoglycerate mutase-like"/>
    <property type="match status" value="1"/>
</dbReference>
<dbReference type="FunFam" id="3.40.50.300:FF:000644">
    <property type="entry name" value="GpmB, Fructose-2,6-bisphosphatase"/>
    <property type="match status" value="1"/>
</dbReference>
<dbReference type="SUPFAM" id="SSF52540">
    <property type="entry name" value="P-loop containing nucleoside triphosphate hydrolases"/>
    <property type="match status" value="1"/>
</dbReference>
<keyword evidence="2" id="KW-0067">ATP-binding</keyword>
<evidence type="ECO:0000259" key="3">
    <source>
        <dbReference type="Pfam" id="PF01591"/>
    </source>
</evidence>
<feature type="domain" description="6-phosphofructo-2-kinase" evidence="3">
    <location>
        <begin position="49"/>
        <end position="263"/>
    </location>
</feature>
<dbReference type="GO" id="GO:0005524">
    <property type="term" value="F:ATP binding"/>
    <property type="evidence" value="ECO:0007669"/>
    <property type="project" value="UniProtKB-KW"/>
</dbReference>
<organism evidence="4">
    <name type="scientific">Pyrodinium bahamense</name>
    <dbReference type="NCBI Taxonomy" id="73915"/>
    <lineage>
        <taxon>Eukaryota</taxon>
        <taxon>Sar</taxon>
        <taxon>Alveolata</taxon>
        <taxon>Dinophyceae</taxon>
        <taxon>Gonyaulacales</taxon>
        <taxon>Pyrocystaceae</taxon>
        <taxon>Pyrodinium</taxon>
    </lineage>
</organism>
<dbReference type="InterPro" id="IPR013079">
    <property type="entry name" value="6Phosfructo_kin"/>
</dbReference>
<dbReference type="PRINTS" id="PR00991">
    <property type="entry name" value="6PFRUCTKNASE"/>
</dbReference>
<dbReference type="PIRSF" id="PIRSF000709">
    <property type="entry name" value="6PFK_2-Ptase"/>
    <property type="match status" value="1"/>
</dbReference>
<dbReference type="Pfam" id="PF01591">
    <property type="entry name" value="6PF2K"/>
    <property type="match status" value="1"/>
</dbReference>
<sequence length="477" mass="53435">MSALTSGYAMGTHGPRMQHYLADAQPVLERAPTYSQVASHVARVNLTPSASKVVIVMVGLPARGKSFISMRICHFYAWLGTKAQIFNVGEHRRTAETAVQDASYFDPNDAERQKSRDKLAFETLDRLLDWLDGQTLAVAIFDATNSTVKRRRRVFDHIRQHNASYGVVFVESCCADSTIVEANIHAKISKSPDYKNIPYETARSDFLARMEHYQSAFEPLGTVGAEEKDLSYIKLLDLGMQFTAHKVYGHITATLLPYLQAIHIGKRPIWLIRLPESQITAQGRGESPSGRDVPLDVSYSDETMSNAGRLFAEKLAAHVHRSCEMASLHAFICTHRRALECAERLDDSQANVTILSSLSPMDWGSYNGIRRADFETDTSPDFFAKLQRDPMNTRFPGGESYGDFVRRLMPVIIEIEQECRPVVVIAPLSVLQVLHCYFANFPITAAPEVVIPQHAIMEWRPAGVRFASRVISESELN</sequence>
<keyword evidence="1" id="KW-0547">Nucleotide-binding</keyword>
<dbReference type="GO" id="GO:0004331">
    <property type="term" value="F:fructose-2,6-bisphosphate 2-phosphatase activity"/>
    <property type="evidence" value="ECO:0007669"/>
    <property type="project" value="TreeGrafter"/>
</dbReference>
<accession>A0A7S0AHA0</accession>
<evidence type="ECO:0000256" key="2">
    <source>
        <dbReference type="ARBA" id="ARBA00022840"/>
    </source>
</evidence>
<proteinExistence type="predicted"/>
<dbReference type="Gene3D" id="3.40.50.1240">
    <property type="entry name" value="Phosphoglycerate mutase-like"/>
    <property type="match status" value="1"/>
</dbReference>
<dbReference type="Gene3D" id="3.40.50.300">
    <property type="entry name" value="P-loop containing nucleotide triphosphate hydrolases"/>
    <property type="match status" value="1"/>
</dbReference>
<dbReference type="GO" id="GO:0005829">
    <property type="term" value="C:cytosol"/>
    <property type="evidence" value="ECO:0007669"/>
    <property type="project" value="TreeGrafter"/>
</dbReference>
<dbReference type="AlphaFoldDB" id="A0A7S0AHA0"/>
<dbReference type="InterPro" id="IPR029033">
    <property type="entry name" value="His_PPase_superfam"/>
</dbReference>
<dbReference type="InterPro" id="IPR003094">
    <property type="entry name" value="6Pfruct_kin"/>
</dbReference>
<dbReference type="Pfam" id="PF00300">
    <property type="entry name" value="His_Phos_1"/>
    <property type="match status" value="1"/>
</dbReference>
<dbReference type="InterPro" id="IPR027417">
    <property type="entry name" value="P-loop_NTPase"/>
</dbReference>
<dbReference type="GO" id="GO:0006003">
    <property type="term" value="P:fructose 2,6-bisphosphate metabolic process"/>
    <property type="evidence" value="ECO:0007669"/>
    <property type="project" value="InterPro"/>
</dbReference>
<evidence type="ECO:0000256" key="1">
    <source>
        <dbReference type="ARBA" id="ARBA00022741"/>
    </source>
</evidence>
<dbReference type="EMBL" id="HBEG01026623">
    <property type="protein sequence ID" value="CAD8363007.1"/>
    <property type="molecule type" value="Transcribed_RNA"/>
</dbReference>
<evidence type="ECO:0000313" key="4">
    <source>
        <dbReference type="EMBL" id="CAD8363007.1"/>
    </source>
</evidence>
<dbReference type="PANTHER" id="PTHR10606">
    <property type="entry name" value="6-PHOSPHOFRUCTO-2-KINASE/FRUCTOSE-2,6-BISPHOSPHATASE"/>
    <property type="match status" value="1"/>
</dbReference>